<dbReference type="EMBL" id="NUWN01000054">
    <property type="protein sequence ID" value="PFK38363.1"/>
    <property type="molecule type" value="Genomic_DNA"/>
</dbReference>
<sequence>MRVKNSLINISAGIGNQIIVTSLSFISRTVFINNLGIEYLGINGFLTNILSMLSLAEAGIGASIMYSLYKPVAENDQEKINILMRLYRKAYMVIALIVLLLGLALMPFLGYFIKDSSVENIHWIYLIFLFNTVAPYLYMHKNSFLSVSQKGYIVTGIYSISSIVSTCLKIGILHFTKNYILYLVIDSMITVTTSIALAIIVNRMYPFLKNKVSGVLDAETKDKIVKNVKAIVLQNIGNYLVLGTDNIIISSFVSVAAVGLYSNYNMLIDICRNFTYQIFNNTYHSVGNLVAEESIEKVYSVYKVYMLLNFWLYSFFSILLCITIEPFITLWIGTEYLMSRSVLLVLIIIFYERGMRNSITTIKTTAGVFHEDRYAPLVQAAVNLVFSIVLVKYLGIMGVFLGTLISVITVPFWLTPYLVYKNVFNRPVMDYFLKYAYYAAIGIGTYFITSFASDFTLSSNFLELLLKGIVCIVVPNVIYILIFHKTTEFKYLFGIIRGISQKLLKKFKSNKGIPS</sequence>
<feature type="transmembrane region" description="Helical" evidence="6">
    <location>
        <begin position="374"/>
        <end position="394"/>
    </location>
</feature>
<evidence type="ECO:0000256" key="4">
    <source>
        <dbReference type="ARBA" id="ARBA00022989"/>
    </source>
</evidence>
<gene>
    <name evidence="7" type="ORF">COI93_14510</name>
</gene>
<feature type="transmembrane region" description="Helical" evidence="6">
    <location>
        <begin position="432"/>
        <end position="452"/>
    </location>
</feature>
<feature type="transmembrane region" description="Helical" evidence="6">
    <location>
        <begin position="90"/>
        <end position="109"/>
    </location>
</feature>
<proteinExistence type="predicted"/>
<dbReference type="PANTHER" id="PTHR30250:SF26">
    <property type="entry name" value="PSMA PROTEIN"/>
    <property type="match status" value="1"/>
</dbReference>
<feature type="transmembrane region" description="Helical" evidence="6">
    <location>
        <begin position="337"/>
        <end position="354"/>
    </location>
</feature>
<protein>
    <recommendedName>
        <fullName evidence="9">Flippase</fullName>
    </recommendedName>
</protein>
<keyword evidence="3 6" id="KW-0812">Transmembrane</keyword>
<feature type="transmembrane region" description="Helical" evidence="6">
    <location>
        <begin position="46"/>
        <end position="69"/>
    </location>
</feature>
<evidence type="ECO:0000256" key="6">
    <source>
        <dbReference type="SAM" id="Phobius"/>
    </source>
</evidence>
<feature type="transmembrane region" description="Helical" evidence="6">
    <location>
        <begin position="310"/>
        <end position="331"/>
    </location>
</feature>
<dbReference type="PANTHER" id="PTHR30250">
    <property type="entry name" value="PST FAMILY PREDICTED COLANIC ACID TRANSPORTER"/>
    <property type="match status" value="1"/>
</dbReference>
<feature type="transmembrane region" description="Helical" evidence="6">
    <location>
        <begin position="179"/>
        <end position="201"/>
    </location>
</feature>
<dbReference type="Proteomes" id="UP000242656">
    <property type="component" value="Unassembled WGS sequence"/>
</dbReference>
<dbReference type="RefSeq" id="WP_098491386.1">
    <property type="nucleotide sequence ID" value="NZ_NUWN01000054.1"/>
</dbReference>
<organism evidence="7 8">
    <name type="scientific">Bacillus cereus</name>
    <dbReference type="NCBI Taxonomy" id="1396"/>
    <lineage>
        <taxon>Bacteria</taxon>
        <taxon>Bacillati</taxon>
        <taxon>Bacillota</taxon>
        <taxon>Bacilli</taxon>
        <taxon>Bacillales</taxon>
        <taxon>Bacillaceae</taxon>
        <taxon>Bacillus</taxon>
        <taxon>Bacillus cereus group</taxon>
    </lineage>
</organism>
<evidence type="ECO:0000256" key="3">
    <source>
        <dbReference type="ARBA" id="ARBA00022692"/>
    </source>
</evidence>
<evidence type="ECO:0008006" key="9">
    <source>
        <dbReference type="Google" id="ProtNLM"/>
    </source>
</evidence>
<keyword evidence="4 6" id="KW-1133">Transmembrane helix</keyword>
<dbReference type="InterPro" id="IPR050833">
    <property type="entry name" value="Poly_Biosynth_Transport"/>
</dbReference>
<dbReference type="AlphaFoldDB" id="A0A2B0M8N7"/>
<evidence type="ECO:0000256" key="5">
    <source>
        <dbReference type="ARBA" id="ARBA00023136"/>
    </source>
</evidence>
<feature type="transmembrane region" description="Helical" evidence="6">
    <location>
        <begin position="151"/>
        <end position="173"/>
    </location>
</feature>
<evidence type="ECO:0000313" key="7">
    <source>
        <dbReference type="EMBL" id="PFK38363.1"/>
    </source>
</evidence>
<feature type="transmembrane region" description="Helical" evidence="6">
    <location>
        <begin position="400"/>
        <end position="420"/>
    </location>
</feature>
<evidence type="ECO:0000256" key="1">
    <source>
        <dbReference type="ARBA" id="ARBA00004651"/>
    </source>
</evidence>
<reference evidence="7 8" key="1">
    <citation type="submission" date="2017-09" db="EMBL/GenBank/DDBJ databases">
        <title>Large-scale bioinformatics analysis of Bacillus genomes uncovers conserved roles of natural products in bacterial physiology.</title>
        <authorList>
            <consortium name="Agbiome Team Llc"/>
            <person name="Bleich R.M."/>
            <person name="Grubbs K.J."/>
            <person name="Santa Maria K.C."/>
            <person name="Allen S.E."/>
            <person name="Farag S."/>
            <person name="Shank E.A."/>
            <person name="Bowers A."/>
        </authorList>
    </citation>
    <scope>NUCLEOTIDE SEQUENCE [LARGE SCALE GENOMIC DNA]</scope>
    <source>
        <strain evidence="7 8">AFS083043</strain>
    </source>
</reference>
<keyword evidence="2" id="KW-1003">Cell membrane</keyword>
<name>A0A2B0M8N7_BACCE</name>
<feature type="transmembrane region" description="Helical" evidence="6">
    <location>
        <begin position="121"/>
        <end position="139"/>
    </location>
</feature>
<accession>A0A2B0M8N7</accession>
<keyword evidence="5 6" id="KW-0472">Membrane</keyword>
<evidence type="ECO:0000256" key="2">
    <source>
        <dbReference type="ARBA" id="ARBA00022475"/>
    </source>
</evidence>
<dbReference type="GO" id="GO:0005886">
    <property type="term" value="C:plasma membrane"/>
    <property type="evidence" value="ECO:0007669"/>
    <property type="project" value="UniProtKB-SubCell"/>
</dbReference>
<comment type="subcellular location">
    <subcellularLocation>
        <location evidence="1">Cell membrane</location>
        <topology evidence="1">Multi-pass membrane protein</topology>
    </subcellularLocation>
</comment>
<evidence type="ECO:0000313" key="8">
    <source>
        <dbReference type="Proteomes" id="UP000242656"/>
    </source>
</evidence>
<feature type="transmembrane region" description="Helical" evidence="6">
    <location>
        <begin position="464"/>
        <end position="483"/>
    </location>
</feature>
<feature type="transmembrane region" description="Helical" evidence="6">
    <location>
        <begin position="7"/>
        <end position="26"/>
    </location>
</feature>
<comment type="caution">
    <text evidence="7">The sequence shown here is derived from an EMBL/GenBank/DDBJ whole genome shotgun (WGS) entry which is preliminary data.</text>
</comment>